<name>A0A167X892_9AGAM</name>
<proteinExistence type="predicted"/>
<sequence length="177" mass="19277">MCTELINYSSQNCGLPPNLATTDLPLNYHVKGIDIGIVAYIVKRKSDVAALHIKCLIITSKVGGEAAGKFPDFNTSIASAFVPHPSARSHKAGATGSSGSPSHLNVLFLVWTPARTPLQHASRLRSERYGSTYPYVSRTAVPWTLSCTCSLLRPYCSSPRRVSAGAAPSWHWHHSFW</sequence>
<dbReference type="EMBL" id="KV417768">
    <property type="protein sequence ID" value="KZP06931.1"/>
    <property type="molecule type" value="Genomic_DNA"/>
</dbReference>
<dbReference type="OrthoDB" id="10051290at2759"/>
<dbReference type="Gene3D" id="1.20.200.10">
    <property type="entry name" value="Fumarase/aspartase (Central domain)"/>
    <property type="match status" value="1"/>
</dbReference>
<evidence type="ECO:0000313" key="1">
    <source>
        <dbReference type="EMBL" id="KZP06931.1"/>
    </source>
</evidence>
<protein>
    <submittedName>
        <fullName evidence="1">Uncharacterized protein</fullName>
    </submittedName>
</protein>
<reference evidence="1" key="1">
    <citation type="journal article" date="2016" name="Mol. Biol. Evol.">
        <title>Comparative Genomics of Early-Diverging Mushroom-Forming Fungi Provides Insights into the Origins of Lignocellulose Decay Capabilities.</title>
        <authorList>
            <person name="Nagy L.G."/>
            <person name="Riley R."/>
            <person name="Tritt A."/>
            <person name="Adam C."/>
            <person name="Daum C."/>
            <person name="Floudas D."/>
            <person name="Sun H."/>
            <person name="Yadav J.S."/>
            <person name="Pangilinan J."/>
            <person name="Larsson K.H."/>
            <person name="Matsuura K."/>
            <person name="Barry K."/>
            <person name="Labutti K."/>
            <person name="Kuo R."/>
            <person name="Ohm R.A."/>
            <person name="Bhattacharya S.S."/>
            <person name="Shirouzu T."/>
            <person name="Yoshinaga Y."/>
            <person name="Martin F.M."/>
            <person name="Grigoriev I.V."/>
            <person name="Hibbett D.S."/>
        </authorList>
    </citation>
    <scope>NUCLEOTIDE SEQUENCE [LARGE SCALE GENOMIC DNA]</scope>
    <source>
        <strain evidence="1">CBS 109695</strain>
    </source>
</reference>
<gene>
    <name evidence="1" type="ORF">FIBSPDRAFT_999299</name>
</gene>
<accession>A0A167X892</accession>
<organism evidence="1">
    <name type="scientific">Athelia psychrophila</name>
    <dbReference type="NCBI Taxonomy" id="1759441"/>
    <lineage>
        <taxon>Eukaryota</taxon>
        <taxon>Fungi</taxon>
        <taxon>Dikarya</taxon>
        <taxon>Basidiomycota</taxon>
        <taxon>Agaricomycotina</taxon>
        <taxon>Agaricomycetes</taxon>
        <taxon>Agaricomycetidae</taxon>
        <taxon>Atheliales</taxon>
        <taxon>Atheliaceae</taxon>
        <taxon>Athelia</taxon>
    </lineage>
</organism>
<dbReference type="AlphaFoldDB" id="A0A167X892"/>